<feature type="binding site" evidence="1">
    <location>
        <position position="165"/>
    </location>
    <ligand>
        <name>S-adenosyl-L-methionine</name>
        <dbReference type="ChEBI" id="CHEBI:59789"/>
    </ligand>
</feature>
<dbReference type="InterPro" id="IPR007473">
    <property type="entry name" value="RlmJ"/>
</dbReference>
<feature type="site" description="Interaction with substrate rRNA" evidence="1">
    <location>
        <position position="3"/>
    </location>
</feature>
<keyword evidence="1" id="KW-0489">Methyltransferase</keyword>
<name>A0ABN1IJ48_9GAMM</name>
<feature type="binding site" evidence="1">
    <location>
        <position position="41"/>
    </location>
    <ligand>
        <name>S-adenosyl-L-methionine</name>
        <dbReference type="ChEBI" id="CHEBI:59789"/>
    </ligand>
</feature>
<feature type="binding site" evidence="1">
    <location>
        <position position="18"/>
    </location>
    <ligand>
        <name>S-adenosyl-L-methionine</name>
        <dbReference type="ChEBI" id="CHEBI:59789"/>
    </ligand>
</feature>
<dbReference type="InterPro" id="IPR029063">
    <property type="entry name" value="SAM-dependent_MTases_sf"/>
</dbReference>
<dbReference type="EC" id="2.1.1.266" evidence="1"/>
<organism evidence="2 3">
    <name type="scientific">Dokdonella soli</name>
    <dbReference type="NCBI Taxonomy" id="529810"/>
    <lineage>
        <taxon>Bacteria</taxon>
        <taxon>Pseudomonadati</taxon>
        <taxon>Pseudomonadota</taxon>
        <taxon>Gammaproteobacteria</taxon>
        <taxon>Lysobacterales</taxon>
        <taxon>Rhodanobacteraceae</taxon>
        <taxon>Dokdonella</taxon>
    </lineage>
</organism>
<evidence type="ECO:0000313" key="3">
    <source>
        <dbReference type="Proteomes" id="UP001501523"/>
    </source>
</evidence>
<dbReference type="Pfam" id="PF04378">
    <property type="entry name" value="RsmJ"/>
    <property type="match status" value="1"/>
</dbReference>
<accession>A0ABN1IJ48</accession>
<dbReference type="HAMAP" id="MF_00934">
    <property type="entry name" value="23SrRNA_methyltr_J"/>
    <property type="match status" value="1"/>
</dbReference>
<dbReference type="EMBL" id="BAAAEU010000008">
    <property type="protein sequence ID" value="GAA0715089.1"/>
    <property type="molecule type" value="Genomic_DNA"/>
</dbReference>
<protein>
    <recommendedName>
        <fullName evidence="1">Ribosomal RNA large subunit methyltransferase J</fullName>
        <ecNumber evidence="1">2.1.1.266</ecNumber>
    </recommendedName>
    <alternativeName>
        <fullName evidence="1">23S rRNA (adenine(2030)-N6)-methyltransferase</fullName>
    </alternativeName>
    <alternativeName>
        <fullName evidence="1">23S rRNA m6A2030 methyltransferase</fullName>
    </alternativeName>
</protein>
<comment type="caution">
    <text evidence="2">The sequence shown here is derived from an EMBL/GenBank/DDBJ whole genome shotgun (WGS) entry which is preliminary data.</text>
</comment>
<proteinExistence type="inferred from homology"/>
<comment type="catalytic activity">
    <reaction evidence="1">
        <text>adenosine(2030) in 23S rRNA + S-adenosyl-L-methionine = N(6)-methyladenosine(2030) in 23S rRNA + S-adenosyl-L-homocysteine + H(+)</text>
        <dbReference type="Rhea" id="RHEA:43736"/>
        <dbReference type="Rhea" id="RHEA-COMP:10668"/>
        <dbReference type="Rhea" id="RHEA-COMP:10669"/>
        <dbReference type="ChEBI" id="CHEBI:15378"/>
        <dbReference type="ChEBI" id="CHEBI:57856"/>
        <dbReference type="ChEBI" id="CHEBI:59789"/>
        <dbReference type="ChEBI" id="CHEBI:74411"/>
        <dbReference type="ChEBI" id="CHEBI:74449"/>
        <dbReference type="EC" id="2.1.1.266"/>
    </reaction>
</comment>
<keyword evidence="1" id="KW-0698">rRNA processing</keyword>
<sequence length="285" mass="31688">MNYRHAFHAGNFADVFKHAILIGLLGALKAKPTPFCYVDTHAGRGLYDLRGDAAQRTHEHLDGVQRLLAATQLPAPLQAYVDLVRSFDAGDNGTLASYPGSPLIAGRLMREQDRAIVCELHEEEAAALRAALHGDPRFAIHRRDGYASLRALLPPAQKRGLVLIDPPFEAQASEYTQIQNALENAFERWPNAIHAIWYPIKLRDPIAPFHRWLASHERPADVLVAELLLHPDNSMLRLNGCGLAIVNPPWQFDRELGTWLPALADLLAQSRYGAARIDWLKTDAG</sequence>
<feature type="active site" description="Proton acceptor" evidence="1">
    <location>
        <position position="165"/>
    </location>
</feature>
<dbReference type="Proteomes" id="UP001501523">
    <property type="component" value="Unassembled WGS sequence"/>
</dbReference>
<dbReference type="RefSeq" id="WP_379989186.1">
    <property type="nucleotide sequence ID" value="NZ_BAAAEU010000008.1"/>
</dbReference>
<comment type="function">
    <text evidence="1">Specifically methylates the adenine in position 2030 of 23S rRNA.</text>
</comment>
<feature type="binding site" evidence="1">
    <location>
        <position position="119"/>
    </location>
    <ligand>
        <name>S-adenosyl-L-methionine</name>
        <dbReference type="ChEBI" id="CHEBI:59789"/>
    </ligand>
</feature>
<dbReference type="PANTHER" id="PTHR37426:SF1">
    <property type="entry name" value="RIBOSOMAL RNA LARGE SUBUNIT METHYLTRANSFERASE J"/>
    <property type="match status" value="1"/>
</dbReference>
<dbReference type="Gene3D" id="3.40.50.150">
    <property type="entry name" value="Vaccinia Virus protein VP39"/>
    <property type="match status" value="1"/>
</dbReference>
<keyword evidence="3" id="KW-1185">Reference proteome</keyword>
<keyword evidence="1" id="KW-0694">RNA-binding</keyword>
<feature type="binding site" evidence="1">
    <location>
        <begin position="144"/>
        <end position="145"/>
    </location>
    <ligand>
        <name>S-adenosyl-L-methionine</name>
        <dbReference type="ChEBI" id="CHEBI:59789"/>
    </ligand>
</feature>
<dbReference type="PANTHER" id="PTHR37426">
    <property type="entry name" value="RIBOSOMAL RNA LARGE SUBUNIT METHYLTRANSFERASE J"/>
    <property type="match status" value="1"/>
</dbReference>
<feature type="binding site" evidence="1">
    <location>
        <position position="101"/>
    </location>
    <ligand>
        <name>S-adenosyl-L-methionine</name>
        <dbReference type="ChEBI" id="CHEBI:59789"/>
    </ligand>
</feature>
<evidence type="ECO:0000313" key="2">
    <source>
        <dbReference type="EMBL" id="GAA0715089.1"/>
    </source>
</evidence>
<comment type="similarity">
    <text evidence="1">Belongs to the RlmJ family.</text>
</comment>
<comment type="subunit">
    <text evidence="1">Monomer.</text>
</comment>
<keyword evidence="1" id="KW-0949">S-adenosyl-L-methionine</keyword>
<keyword evidence="1" id="KW-0808">Transferase</keyword>
<reference evidence="2 3" key="1">
    <citation type="journal article" date="2019" name="Int. J. Syst. Evol. Microbiol.">
        <title>The Global Catalogue of Microorganisms (GCM) 10K type strain sequencing project: providing services to taxonomists for standard genome sequencing and annotation.</title>
        <authorList>
            <consortium name="The Broad Institute Genomics Platform"/>
            <consortium name="The Broad Institute Genome Sequencing Center for Infectious Disease"/>
            <person name="Wu L."/>
            <person name="Ma J."/>
        </authorList>
    </citation>
    <scope>NUCLEOTIDE SEQUENCE [LARGE SCALE GENOMIC DNA]</scope>
    <source>
        <strain evidence="2 3">JCM 15421</strain>
    </source>
</reference>
<gene>
    <name evidence="1 2" type="primary">rlmJ</name>
    <name evidence="2" type="ORF">GCM10009105_20220</name>
</gene>
<evidence type="ECO:0000256" key="1">
    <source>
        <dbReference type="HAMAP-Rule" id="MF_00934"/>
    </source>
</evidence>
<dbReference type="SUPFAM" id="SSF53335">
    <property type="entry name" value="S-adenosyl-L-methionine-dependent methyltransferases"/>
    <property type="match status" value="1"/>
</dbReference>